<dbReference type="AlphaFoldDB" id="A0A1G2E5E8"/>
<reference evidence="1 2" key="1">
    <citation type="journal article" date="2016" name="Nat. Commun.">
        <title>Thousands of microbial genomes shed light on interconnected biogeochemical processes in an aquifer system.</title>
        <authorList>
            <person name="Anantharaman K."/>
            <person name="Brown C.T."/>
            <person name="Hug L.A."/>
            <person name="Sharon I."/>
            <person name="Castelle C.J."/>
            <person name="Probst A.J."/>
            <person name="Thomas B.C."/>
            <person name="Singh A."/>
            <person name="Wilkins M.J."/>
            <person name="Karaoz U."/>
            <person name="Brodie E.L."/>
            <person name="Williams K.H."/>
            <person name="Hubbard S.S."/>
            <person name="Banfield J.F."/>
        </authorList>
    </citation>
    <scope>NUCLEOTIDE SEQUENCE [LARGE SCALE GENOMIC DNA]</scope>
</reference>
<protein>
    <submittedName>
        <fullName evidence="1">Uncharacterized protein</fullName>
    </submittedName>
</protein>
<dbReference type="Proteomes" id="UP000177360">
    <property type="component" value="Unassembled WGS sequence"/>
</dbReference>
<accession>A0A1G2E5E8</accession>
<name>A0A1G2E5E8_9BACT</name>
<proteinExistence type="predicted"/>
<sequence length="101" mass="12035">MIIYMQDDFVVTINQIKEFLKLNNEGARFTAKDKVERNQWIENVLAKFRYFSCRKRDKSIIKNYTARMADLSKIQVKKLIARKRKFGKISPIFIFLSTNPI</sequence>
<comment type="caution">
    <text evidence="1">The sequence shown here is derived from an EMBL/GenBank/DDBJ whole genome shotgun (WGS) entry which is preliminary data.</text>
</comment>
<evidence type="ECO:0000313" key="2">
    <source>
        <dbReference type="Proteomes" id="UP000177360"/>
    </source>
</evidence>
<dbReference type="EMBL" id="MHLZ01000004">
    <property type="protein sequence ID" value="OGZ20308.1"/>
    <property type="molecule type" value="Genomic_DNA"/>
</dbReference>
<organism evidence="1 2">
    <name type="scientific">Candidatus Nealsonbacteria bacterium RIFCSPHIGHO2_01_FULL_38_55</name>
    <dbReference type="NCBI Taxonomy" id="1801664"/>
    <lineage>
        <taxon>Bacteria</taxon>
        <taxon>Candidatus Nealsoniibacteriota</taxon>
    </lineage>
</organism>
<gene>
    <name evidence="1" type="ORF">A2626_00240</name>
</gene>
<evidence type="ECO:0000313" key="1">
    <source>
        <dbReference type="EMBL" id="OGZ20308.1"/>
    </source>
</evidence>